<accession>A0AA86S1K1</accession>
<dbReference type="Gramene" id="rna-AYBTSS11_LOCUS4319">
    <property type="protein sequence ID" value="CAJ1928813.1"/>
    <property type="gene ID" value="gene-AYBTSS11_LOCUS4319"/>
</dbReference>
<dbReference type="Proteomes" id="UP001189624">
    <property type="component" value="Chromosome 2"/>
</dbReference>
<proteinExistence type="predicted"/>
<dbReference type="PANTHER" id="PTHR45523">
    <property type="entry name" value="TETRATRICOPEPTIDE REPEAT (TPR)-CONTAINING PROTEIN-RELATED"/>
    <property type="match status" value="1"/>
</dbReference>
<sequence>MSWEQVLRYASLRKRYISLYASLLKSDPTQVTISGNKEIEDLDRELDIELILQWRMLAHKFVEQSAESNHNMRKQKAQKSWTSESPKEESEEFRFSEEDWNQLNKIIGYKEGDDGQLAVNSKEDVIHTFLEVHMNHNASKLIGETKESVAELSCEDLSCSIKLYPETKVFDIKLGSYKLSSPKGLLAESATSYDSLVGVFHYKPFDDKVDWRMVAKASPCYMTYMKDSIDQILKFFESNTAVSQTIALETAAAVQMTIDEVKRTAQQQMNRALKDHASDVSAFLFDGDYHWSQVSMNKSAHSTSNSFFPIIDKCGVILQLQQIRLETPYYPATRLAVRLPSLGFHFSPARYHRLMHVIKIFEEDDGDSSEFLHPWNQADLEGWLSLLTWKVVISLDPFGKLYWLYRCPCSTNLDFYWITFKDYSQFLQLALVEVDVDMFEGSLSQRLQCGNILIHLMNRWKGHKNKLSPQSGNHSVADSASTGACAPHLQHVVFNPARDYYTWRCIWPKFWQKIFGVELNLLSLFLDLSRPFLEHDGDDGLKCVSVSENSLTNGDFHGFVQQRENREEGLLSELLGFDAPISGLSETSSDQEDTESEHDIDVGIAESLFVTGVLDELKICFSYSYQSDQSLMKVLLNEENQLFEFRAIGGQVEVSIRDNNIFVGTILKSLEIEDLVCYSQQLSQPCFLARSYIGTAAENSLLYNTVREDVESGGFIPTETDDKFYEAPETLAESAEYPMQSPGGTSEYRTSSASDIQLNNSSLKPPKFSRITGLLPCDSSSSRKELQLHDTLESFVKAQIIIYDQNSSQYKNIDKQVIVTLATLTFFCRRPTILAIMEFINSVSIEDESLATSSGIPSTARIKNDVSGDVDDVQSTGVEDHAVKGLFGKGKSRVMFNLTLKMAQAQILLMKENETTLACLSQESLLTEIKVFPSSFSIKAALGNLKISDNSLHSSHLYYWACDMRNPGGRSFVELEFTSFSNDDEDYEGYDFSLFGELSEVRIVYLNRFVQEVIGYFMGLVPDSPKSVVKVTDQVTNSEKWFSASEIEGSPAVKFDLSLKKPIILMPRRTDSLDFLKLDIVHITVKNTFQWIGGSKTEINAVHLETLTVQVEEINLNVGTGSDIGESIIQDVNGLSVIIHRSLRDLLHQFPSIEVIVKIEELKAEMSNKEYEIITECAVSNFSEVPHIPTPLNQYSSMTLNDATGDVAPEVTNGDSGTTNVEASVLLKVSSAWLLYKSSTAGNGFLSATLQGFSVFDDREGVEQEFRLAIGKPEDVGPNPINTSSYDQNKDSVDSSLIKGNDFDLVQTMLIVDVKFGQDSTFVSLGVQRPQLLVALDFLLAVVEFFVPTVSSMLSVEEPRSDMLEAIIIDQSVYKQPCAEFSLSPKKPLIVDDDSFDHFIYDGDGGILYLKDRQGFNLAAASPEAIIYIGEGKRLQFKNVVIKGGKHLDSCVFLGANSSYSALESDHVYLEELVESPQSRSVRGSDEVPCQNNAVNNSTELIIELQAVGPELTFYNTSKDVGELLNLSNKLLLAQLDAFCR</sequence>
<evidence type="ECO:0000313" key="3">
    <source>
        <dbReference type="Proteomes" id="UP001189624"/>
    </source>
</evidence>
<feature type="region of interest" description="Disordered" evidence="1">
    <location>
        <begin position="67"/>
        <end position="94"/>
    </location>
</feature>
<reference evidence="2" key="1">
    <citation type="submission" date="2023-10" db="EMBL/GenBank/DDBJ databases">
        <authorList>
            <person name="Domelevo Entfellner J.-B."/>
        </authorList>
    </citation>
    <scope>NUCLEOTIDE SEQUENCE</scope>
</reference>
<protein>
    <submittedName>
        <fullName evidence="2">Uncharacterized protein</fullName>
    </submittedName>
</protein>
<dbReference type="EMBL" id="OY731399">
    <property type="protein sequence ID" value="CAJ1928813.1"/>
    <property type="molecule type" value="Genomic_DNA"/>
</dbReference>
<organism evidence="2 3">
    <name type="scientific">Sphenostylis stenocarpa</name>
    <dbReference type="NCBI Taxonomy" id="92480"/>
    <lineage>
        <taxon>Eukaryota</taxon>
        <taxon>Viridiplantae</taxon>
        <taxon>Streptophyta</taxon>
        <taxon>Embryophyta</taxon>
        <taxon>Tracheophyta</taxon>
        <taxon>Spermatophyta</taxon>
        <taxon>Magnoliopsida</taxon>
        <taxon>eudicotyledons</taxon>
        <taxon>Gunneridae</taxon>
        <taxon>Pentapetalae</taxon>
        <taxon>rosids</taxon>
        <taxon>fabids</taxon>
        <taxon>Fabales</taxon>
        <taxon>Fabaceae</taxon>
        <taxon>Papilionoideae</taxon>
        <taxon>50 kb inversion clade</taxon>
        <taxon>NPAAA clade</taxon>
        <taxon>indigoferoid/millettioid clade</taxon>
        <taxon>Phaseoleae</taxon>
        <taxon>Sphenostylis</taxon>
    </lineage>
</organism>
<evidence type="ECO:0000256" key="1">
    <source>
        <dbReference type="SAM" id="MobiDB-lite"/>
    </source>
</evidence>
<dbReference type="PANTHER" id="PTHR45523:SF3">
    <property type="entry name" value="VACUOLAR PROTEIN SORTING-ASSOCIATED PROTEIN 13A"/>
    <property type="match status" value="1"/>
</dbReference>
<gene>
    <name evidence="2" type="ORF">AYBTSS11_LOCUS4319</name>
</gene>
<name>A0AA86S1K1_9FABA</name>
<feature type="compositionally biased region" description="Basic and acidic residues" evidence="1">
    <location>
        <begin position="85"/>
        <end position="94"/>
    </location>
</feature>
<keyword evidence="3" id="KW-1185">Reference proteome</keyword>
<evidence type="ECO:0000313" key="2">
    <source>
        <dbReference type="EMBL" id="CAJ1928813.1"/>
    </source>
</evidence>